<feature type="region of interest" description="Disordered" evidence="1">
    <location>
        <begin position="1150"/>
        <end position="1172"/>
    </location>
</feature>
<dbReference type="Pfam" id="PF05593">
    <property type="entry name" value="RHS_repeat"/>
    <property type="match status" value="10"/>
</dbReference>
<dbReference type="Pfam" id="PF20148">
    <property type="entry name" value="DUF6531"/>
    <property type="match status" value="1"/>
</dbReference>
<dbReference type="InterPro" id="IPR022385">
    <property type="entry name" value="Rhs_assc_core"/>
</dbReference>
<proteinExistence type="predicted"/>
<name>A0A7H1B7N0_9ACTN</name>
<evidence type="ECO:0000313" key="4">
    <source>
        <dbReference type="EMBL" id="QNS04735.1"/>
    </source>
</evidence>
<feature type="compositionally biased region" description="Gly residues" evidence="1">
    <location>
        <begin position="219"/>
        <end position="228"/>
    </location>
</feature>
<feature type="domain" description="Outer membrane channel protein CpnT-like N-terminal" evidence="3">
    <location>
        <begin position="12"/>
        <end position="131"/>
    </location>
</feature>
<dbReference type="Proteomes" id="UP000516428">
    <property type="component" value="Chromosome"/>
</dbReference>
<accession>A0A7H1B7N0</accession>
<feature type="region of interest" description="Disordered" evidence="1">
    <location>
        <begin position="193"/>
        <end position="276"/>
    </location>
</feature>
<keyword evidence="5" id="KW-1185">Reference proteome</keyword>
<evidence type="ECO:0000259" key="2">
    <source>
        <dbReference type="Pfam" id="PF20148"/>
    </source>
</evidence>
<sequence>MGYTIPGWLDEILDFIGINFPNVDEDDYREMADAMREFAEKFEGHGGDAHLAFSRILSSSEGWAVDSMEKHWNKIKASHLEKLPELARLFADACDTLAEIIEWMKHKAEAELAIMAGSVGLSIGLAWVTGGLSAILGAVEIQAMRQCVKRIIDEAVERIVDEVIAKLTEPVNAKLEAMVEDMVLDLAEGAFTMPPAEGPGGGGGSHGGGKGGVHIASAGDGGSSGGDGAGKRTRIDHTEFEDGAGKVSRHGSELHLASSDPLGRARGAFGRSKGRDPFTQAFDSVLHGALKGSEKALKKITKHITETVPERVKGASRTHKGKDHDVRDKVDAITGGKKDGDGKGGVRTRINDFVKRLPDSTKDAWDKARDKAIGLGQRRCKTDPVDVASGEMVLHQIDLTLPGVLPLVLERTHISGYHYGHAFGPSWASTLDERLELSGSGAVWARPDGSLLTYPRLPREEGEEVLPLEGARIPLSYAGRSALGDITYMTADVRSGLTRRFVGNPYSSGSLYWLSDLEDRNGNGVQFSRDAQGLPSTVLHEGGYRVRVTRDPELGRVTALHVETPEGQVRVASFGYDEHHRLTGVSGARDVPLRFTYDDENRVTSWTDRNGHTYGYVYDAAGRVVETVGPDGALSSTFAYDTAARETRFTDSAGAVTVSRLNTLGQTVSETDPLGNTVHFEWDRYDNLLSRTDELGHTSRFTYDESGNLRTISLPDGRTTTTTYTALHLPETVTGPDGAVWRQHFDDRGNRTAMTAPDGTATTFTYDASGALATVTFPDGATETRTNDPAGLVLSVSDGHGATYTVRRDAFGRPLESVDPAGSVTRMEWTADGLLTRRTAADGTSEAWTYDEEGNCLTHTGPAGGVTSFEYTWFDLVAARTGRDGARYTFAYDTELRLTEVSDPRGRTWNYRYGPSGLTESQTDFDGRTTTYEYDAASRLVARTTPLGQRIAFTFDAVGNVLEKDAAGVLTRYAYDAADQLVGAVSPTSTLSLERDVMGRLLTETVDGHRMRFDYDAHGELVSRTTPTGAVTSYRYDSAGHRTRVDLAGHALDFTHDVLGRETARTLGPADAPVTLASGWDALGRLSTRSLTTSRGTLRDRSYGYRADGFLNRITDRHDGTDQRIELDPVGRPVAVTAGEWTERYAYDDTGNQTDAQWPDAARSTGSRGERAYEGTRLRGADGLRYEYDDAGRVVLRQKRRLSRKPDTWRYVWDAEDRLVACTTPDGTEWRYSYDALGRRTAKHRMAAGGSGVVATVRYAWEGTQLAEETDSTTGVTLTWEYEGLQPMSQLERRIPADAGQRDAGQQVQQVQQDQQEVDSRFFAIVTDIIGTPTELVGEQGDIAWHKRSTVWGITTRNRDAQAHTPLRFPGQYADPETGLHYNLNRHYDPETARYVSSDPLGLVPAPNPAAYVVNPYTFMDPEGLIAKGCTQESGWYGGLLPANKKADGTKYPQAMEVNHIPAKSAYKDVIEPGFYIANRPHKKQKVNNGPAIRMERDHHEKLYSTGYSLESQAWQQYQRELINSGRITEAMRMDIDDIKRRFPGTYDQHIKDMVDSLKDNKPLQDMLKKRGWKIDEAALLA</sequence>
<dbReference type="KEGG" id="sxn:IAG42_14680"/>
<gene>
    <name evidence="4" type="ORF">IAG42_14680</name>
</gene>
<dbReference type="PANTHER" id="PTHR32305:SF15">
    <property type="entry name" value="PROTEIN RHSA-RELATED"/>
    <property type="match status" value="1"/>
</dbReference>
<dbReference type="InterPro" id="IPR031325">
    <property type="entry name" value="RHS_repeat"/>
</dbReference>
<dbReference type="NCBIfam" id="TIGR03696">
    <property type="entry name" value="Rhs_assc_core"/>
    <property type="match status" value="1"/>
</dbReference>
<dbReference type="RefSeq" id="WP_188337443.1">
    <property type="nucleotide sequence ID" value="NZ_CP061281.1"/>
</dbReference>
<dbReference type="Pfam" id="PF25547">
    <property type="entry name" value="WXG100_2"/>
    <property type="match status" value="1"/>
</dbReference>
<protein>
    <submittedName>
        <fullName evidence="4">RHS repeat protein</fullName>
    </submittedName>
</protein>
<feature type="compositionally biased region" description="Basic and acidic residues" evidence="1">
    <location>
        <begin position="229"/>
        <end position="244"/>
    </location>
</feature>
<feature type="compositionally biased region" description="Gly residues" evidence="1">
    <location>
        <begin position="198"/>
        <end position="212"/>
    </location>
</feature>
<feature type="domain" description="DUF6531" evidence="2">
    <location>
        <begin position="383"/>
        <end position="454"/>
    </location>
</feature>
<dbReference type="NCBIfam" id="TIGR01643">
    <property type="entry name" value="YD_repeat_2x"/>
    <property type="match status" value="13"/>
</dbReference>
<dbReference type="InterPro" id="IPR006530">
    <property type="entry name" value="YD"/>
</dbReference>
<evidence type="ECO:0000256" key="1">
    <source>
        <dbReference type="SAM" id="MobiDB-lite"/>
    </source>
</evidence>
<dbReference type="EMBL" id="CP061281">
    <property type="protein sequence ID" value="QNS04735.1"/>
    <property type="molecule type" value="Genomic_DNA"/>
</dbReference>
<dbReference type="PANTHER" id="PTHR32305">
    <property type="match status" value="1"/>
</dbReference>
<organism evidence="4 5">
    <name type="scientific">Streptomyces xanthii</name>
    <dbReference type="NCBI Taxonomy" id="2768069"/>
    <lineage>
        <taxon>Bacteria</taxon>
        <taxon>Bacillati</taxon>
        <taxon>Actinomycetota</taxon>
        <taxon>Actinomycetes</taxon>
        <taxon>Kitasatosporales</taxon>
        <taxon>Streptomycetaceae</taxon>
        <taxon>Streptomyces</taxon>
    </lineage>
</organism>
<reference evidence="4 5" key="1">
    <citation type="submission" date="2020-09" db="EMBL/GenBank/DDBJ databases">
        <title>A novel species.</title>
        <authorList>
            <person name="Gao J."/>
        </authorList>
    </citation>
    <scope>NUCLEOTIDE SEQUENCE [LARGE SCALE GENOMIC DNA]</scope>
    <source>
        <strain evidence="4 5">CRXT-Y-14</strain>
    </source>
</reference>
<dbReference type="InterPro" id="IPR057746">
    <property type="entry name" value="CpnT-like_N"/>
</dbReference>
<evidence type="ECO:0000313" key="5">
    <source>
        <dbReference type="Proteomes" id="UP000516428"/>
    </source>
</evidence>
<evidence type="ECO:0000259" key="3">
    <source>
        <dbReference type="Pfam" id="PF25547"/>
    </source>
</evidence>
<dbReference type="InterPro" id="IPR045351">
    <property type="entry name" value="DUF6531"/>
</dbReference>
<dbReference type="InterPro" id="IPR050708">
    <property type="entry name" value="T6SS_VgrG/RHS"/>
</dbReference>
<dbReference type="Gene3D" id="2.180.10.10">
    <property type="entry name" value="RHS repeat-associated core"/>
    <property type="match status" value="3"/>
</dbReference>